<evidence type="ECO:0000313" key="7">
    <source>
        <dbReference type="EMBL" id="KAG0727971.1"/>
    </source>
</evidence>
<dbReference type="Pfam" id="PF08700">
    <property type="entry name" value="VPS51_Exo84_N"/>
    <property type="match status" value="1"/>
</dbReference>
<dbReference type="Gene3D" id="1.20.58.1220">
    <property type="entry name" value="Exo84p, C-terminal helical domain"/>
    <property type="match status" value="1"/>
</dbReference>
<keyword evidence="8" id="KW-1185">Reference proteome</keyword>
<dbReference type="InterPro" id="IPR032403">
    <property type="entry name" value="Exo84_C"/>
</dbReference>
<dbReference type="GO" id="GO:0006887">
    <property type="term" value="P:exocytosis"/>
    <property type="evidence" value="ECO:0007669"/>
    <property type="project" value="UniProtKB-KW"/>
</dbReference>
<evidence type="ECO:0000256" key="5">
    <source>
        <dbReference type="SAM" id="MobiDB-lite"/>
    </source>
</evidence>
<evidence type="ECO:0000256" key="2">
    <source>
        <dbReference type="ARBA" id="ARBA00022448"/>
    </source>
</evidence>
<gene>
    <name evidence="7" type="primary">Exoc8</name>
    <name evidence="7" type="ORF">GWK47_033510</name>
</gene>
<keyword evidence="2" id="KW-0813">Transport</keyword>
<evidence type="ECO:0000259" key="6">
    <source>
        <dbReference type="Pfam" id="PF16528"/>
    </source>
</evidence>
<dbReference type="EMBL" id="JACEEZ010002771">
    <property type="protein sequence ID" value="KAG0727971.1"/>
    <property type="molecule type" value="Genomic_DNA"/>
</dbReference>
<dbReference type="PANTHER" id="PTHR21426">
    <property type="entry name" value="EXOCYST COMPLEX COMPONENT 8"/>
    <property type="match status" value="1"/>
</dbReference>
<dbReference type="SUPFAM" id="SSF50729">
    <property type="entry name" value="PH domain-like"/>
    <property type="match status" value="1"/>
</dbReference>
<dbReference type="InterPro" id="IPR016159">
    <property type="entry name" value="Cullin_repeat-like_dom_sf"/>
</dbReference>
<feature type="region of interest" description="Disordered" evidence="5">
    <location>
        <begin position="296"/>
        <end position="351"/>
    </location>
</feature>
<protein>
    <submittedName>
        <fullName evidence="7">Exocyst complex component 8</fullName>
    </submittedName>
</protein>
<dbReference type="Pfam" id="PF16528">
    <property type="entry name" value="Exo84_C"/>
    <property type="match status" value="1"/>
</dbReference>
<dbReference type="AlphaFoldDB" id="A0A8J4YRZ3"/>
<dbReference type="InterPro" id="IPR042560">
    <property type="entry name" value="Exo84_C_2"/>
</dbReference>
<proteinExistence type="inferred from homology"/>
<dbReference type="OrthoDB" id="642193at2759"/>
<dbReference type="CDD" id="cd01226">
    <property type="entry name" value="PH_RalBD_exo84"/>
    <property type="match status" value="1"/>
</dbReference>
<feature type="compositionally biased region" description="Basic and acidic residues" evidence="5">
    <location>
        <begin position="310"/>
        <end position="323"/>
    </location>
</feature>
<dbReference type="Proteomes" id="UP000770661">
    <property type="component" value="Unassembled WGS sequence"/>
</dbReference>
<dbReference type="GO" id="GO:0006893">
    <property type="term" value="P:Golgi to plasma membrane transport"/>
    <property type="evidence" value="ECO:0007669"/>
    <property type="project" value="TreeGrafter"/>
</dbReference>
<dbReference type="InterPro" id="IPR033961">
    <property type="entry name" value="Exo84"/>
</dbReference>
<name>A0A8J4YRZ3_CHIOP</name>
<comment type="similarity">
    <text evidence="1">Belongs to the EXO84 family.</text>
</comment>
<dbReference type="InterPro" id="IPR042561">
    <property type="entry name" value="Exo84_C_1"/>
</dbReference>
<evidence type="ECO:0000256" key="1">
    <source>
        <dbReference type="ARBA" id="ARBA00007210"/>
    </source>
</evidence>
<reference evidence="7" key="1">
    <citation type="submission" date="2020-07" db="EMBL/GenBank/DDBJ databases">
        <title>The High-quality genome of the commercially important snow crab, Chionoecetes opilio.</title>
        <authorList>
            <person name="Jeong J.-H."/>
            <person name="Ryu S."/>
        </authorList>
    </citation>
    <scope>NUCLEOTIDE SEQUENCE</scope>
    <source>
        <strain evidence="7">MADBK_172401_WGS</strain>
        <tissue evidence="7">Digestive gland</tissue>
    </source>
</reference>
<comment type="caution">
    <text evidence="7">The sequence shown here is derived from an EMBL/GenBank/DDBJ whole genome shotgun (WGS) entry which is preliminary data.</text>
</comment>
<dbReference type="GO" id="GO:0015031">
    <property type="term" value="P:protein transport"/>
    <property type="evidence" value="ECO:0007669"/>
    <property type="project" value="UniProtKB-KW"/>
</dbReference>
<dbReference type="SUPFAM" id="SSF74788">
    <property type="entry name" value="Cullin repeat-like"/>
    <property type="match status" value="1"/>
</dbReference>
<keyword evidence="3" id="KW-0268">Exocytosis</keyword>
<dbReference type="PANTHER" id="PTHR21426:SF12">
    <property type="entry name" value="EXOCYST COMPLEX COMPONENT 8"/>
    <property type="match status" value="1"/>
</dbReference>
<dbReference type="InterPro" id="IPR011993">
    <property type="entry name" value="PH-like_dom_sf"/>
</dbReference>
<organism evidence="7 8">
    <name type="scientific">Chionoecetes opilio</name>
    <name type="common">Atlantic snow crab</name>
    <name type="synonym">Cancer opilio</name>
    <dbReference type="NCBI Taxonomy" id="41210"/>
    <lineage>
        <taxon>Eukaryota</taxon>
        <taxon>Metazoa</taxon>
        <taxon>Ecdysozoa</taxon>
        <taxon>Arthropoda</taxon>
        <taxon>Crustacea</taxon>
        <taxon>Multicrustacea</taxon>
        <taxon>Malacostraca</taxon>
        <taxon>Eumalacostraca</taxon>
        <taxon>Eucarida</taxon>
        <taxon>Decapoda</taxon>
        <taxon>Pleocyemata</taxon>
        <taxon>Brachyura</taxon>
        <taxon>Eubrachyura</taxon>
        <taxon>Majoidea</taxon>
        <taxon>Majidae</taxon>
        <taxon>Chionoecetes</taxon>
    </lineage>
</organism>
<evidence type="ECO:0000256" key="4">
    <source>
        <dbReference type="ARBA" id="ARBA00022927"/>
    </source>
</evidence>
<dbReference type="Gene3D" id="1.20.58.1210">
    <property type="entry name" value="Exo84p, N-terminal helical domain"/>
    <property type="match status" value="1"/>
</dbReference>
<dbReference type="Gene3D" id="2.30.29.30">
    <property type="entry name" value="Pleckstrin-homology domain (PH domain)/Phosphotyrosine-binding domain (PTB)"/>
    <property type="match status" value="1"/>
</dbReference>
<keyword evidence="4" id="KW-0653">Protein transport</keyword>
<evidence type="ECO:0000256" key="3">
    <source>
        <dbReference type="ARBA" id="ARBA00022483"/>
    </source>
</evidence>
<accession>A0A8J4YRZ3</accession>
<sequence length="756" mass="85903">MRFAWLEGECGGASTDVLGLSQSSVGDHELRQQRQRIQHLAEDTNAQLKRNVYMNYMQFIDTAKEISYLESEMYQLSHLITEQKSLLTSVLELSITGERGPGCAAQEMIEVNPQELKKMQNRENRKKLTGLLEKIEGCSGLQILMNNCETLKRSELFGVCTRAGVIKDSYHLPAFTCTAFPQHVMEVEDRCLVFDGDLVELNQDDYTALQRIHAYLLNDSLMIASWLSDRRGPVRYKFEVLYPLDQVLPVNIKDRGNTKNAFKVLIFPDTRVFMAPTAKSKQDWLDEIERTKANKVTVDKQNVERAQQQHQKERQLSLSKEDSLDSNSNNPFGEDDDSLNPFMEAQPPSLGPPEWVLELPEELDQAIAQRNFEDAVALVDSGREYFDMSPKTPAYSEMRRALESRVKSLVEVLQAELRVTPDKSLQGGPRAARRATTLLVHLNKSSEACELFLGHRGAILKAGLKRLRLEGKTVLYVRQLCSIFFHNLLETAREFTKAFPNNPSCTSAFVVWGHGEVNNFASMFSRHVFTTQSSLNTVAECVRRADHHCQQLADIGLDLTFALHTLLLRDVEKWIRDGRDKLVEAVKLRGQEDTWKILKYENKEQLNKFIEDMNEIGIASIEKYIMDELCVGLTNNTVQFSRAFLSYLEDMLRLFWPETERLINASLTAIFSAQMRHCQTSLTEPLFKNEVPAIRRNSAFLLDVILTLGEHRYAEAVGHAHPNLPSLHAQYPALTGETAAASTTAPTISKYESNFI</sequence>
<feature type="domain" description="Exocyst component Exo84 C-terminal" evidence="6">
    <location>
        <begin position="354"/>
        <end position="560"/>
    </location>
</feature>
<evidence type="ECO:0000313" key="8">
    <source>
        <dbReference type="Proteomes" id="UP000770661"/>
    </source>
</evidence>
<dbReference type="GO" id="GO:0000145">
    <property type="term" value="C:exocyst"/>
    <property type="evidence" value="ECO:0007669"/>
    <property type="project" value="InterPro"/>
</dbReference>